<dbReference type="Gene3D" id="2.60.40.3960">
    <property type="entry name" value="Velvet domain"/>
    <property type="match status" value="1"/>
</dbReference>
<dbReference type="InterPro" id="IPR037525">
    <property type="entry name" value="Velvet_dom"/>
</dbReference>
<evidence type="ECO:0000256" key="1">
    <source>
        <dbReference type="SAM" id="MobiDB-lite"/>
    </source>
</evidence>
<protein>
    <recommendedName>
        <fullName evidence="2">Velvet domain-containing protein</fullName>
    </recommendedName>
</protein>
<proteinExistence type="predicted"/>
<sequence length="1168" mass="124767">MMGGDRSSHDVTASPDRPQHDRQGAQAALSAHQDTGAWASPRGESLHIGSPSTTPFGSAAAATSSTFSAGRSSSSAAVPSVALSVSSSISTPGFSWEPSDSKGPKQQSDINELLPSLAPLFRARSTSMRNARGQTDVVQQYPGSNGLMHTLFGNTTSGCYKLSDFSGHHGAYFLFPELCLRIEGQFRLKFSLFDVTSCFSDQPRSRVIATVLSEPFRSYNPRIFPGMQKSPALLGHFFRQGAPIIDTKPLQWAVDVLLARLSVLESGLGARLDSHHAVLADVSARLAAVERTLAAAGPPRLHAPTPTSDRDRNPILPDADSCDPSPLSDRPDSESASDAEPPAGDEQPAQPRGSSGRAAEVGDGGGGSSCTAGCAGAGSHESRGVADGPTGDAAAEDVGTGGVEQHAAERMALLADVANNIQTSLSVSLSALSTFGQQLGALSAVELPPIDWADAGDTHPDTGEQGTGATAAGAKPPASPSDGERDGERDGGSDASADATPQSVVASATTVEPAVAPSAAAAEAATATDATDGQAPPATTSSPTTATASSSSPSFRIEVSRRRTKLKAKRRQPPRRRAQLEFKPAALLPPPRGAEATDPAASPAASSVGRTTVATNRWELLPKKVRAKIVRHAGPLTMYLHGQQGVVALEQVWADLFDQDWKGDLTAIKHVVIDETKEHIFRIRTRDMLHRYSKIATPEQSVALQRVAIWRRWHELVDWSNVQSLSIDAATCGDTGIIETLVSQGHISLSAQLADAAASSNQVAFLRWLHERAPALEWSPRIMDNAASFGHLGVVRWLHENGRAGGCTANAMDWAAMNGRLPIVKFLHEHRTEGCTTKAMDWSAINGHLETVRWLHEHRTEGCTTDALNFAAARGHLAIVQFLHEHRTEGCTSKAMDGAALEGRLEVFEWLHRNRTEGCSEKALELAASKGHIAIVRYIMEHGGMRGDVAAAAESAVHGGHEDVARYLAERTPQGTVERLIIAAIRANRLELVQWLIGRRKDISMPILADEAAREGVVQVLDLLNTSDPTVFTSLTPFYAIACPTTVSLEWLLKRHRGLFVVGVIGEAMRMHAFGHLDWLRRNVPELYAQHPVAKISSRVPSAPAIEWLAAHGGDGPLAATLHKAIEQREVQVIKWVIKHVRGVAWQAGDEDRAQALLSEDGARRRRS</sequence>
<dbReference type="InterPro" id="IPR002110">
    <property type="entry name" value="Ankyrin_rpt"/>
</dbReference>
<dbReference type="Proteomes" id="UP001527925">
    <property type="component" value="Unassembled WGS sequence"/>
</dbReference>
<feature type="compositionally biased region" description="Basic and acidic residues" evidence="1">
    <location>
        <begin position="482"/>
        <end position="492"/>
    </location>
</feature>
<dbReference type="PANTHER" id="PTHR46586">
    <property type="entry name" value="ANKYRIN REPEAT-CONTAINING PROTEIN"/>
    <property type="match status" value="1"/>
</dbReference>
<evidence type="ECO:0000313" key="4">
    <source>
        <dbReference type="Proteomes" id="UP001527925"/>
    </source>
</evidence>
<reference evidence="3 4" key="1">
    <citation type="submission" date="2023-09" db="EMBL/GenBank/DDBJ databases">
        <title>Pangenome analysis of Batrachochytrium dendrobatidis and related Chytrids.</title>
        <authorList>
            <person name="Yacoub M.N."/>
            <person name="Stajich J.E."/>
            <person name="James T.Y."/>
        </authorList>
    </citation>
    <scope>NUCLEOTIDE SEQUENCE [LARGE SCALE GENOMIC DNA]</scope>
    <source>
        <strain evidence="3 4">JEL0888</strain>
    </source>
</reference>
<feature type="compositionally biased region" description="Low complexity" evidence="1">
    <location>
        <begin position="508"/>
        <end position="554"/>
    </location>
</feature>
<feature type="compositionally biased region" description="Low complexity" evidence="1">
    <location>
        <begin position="463"/>
        <end position="474"/>
    </location>
</feature>
<dbReference type="Gene3D" id="1.25.40.20">
    <property type="entry name" value="Ankyrin repeat-containing domain"/>
    <property type="match status" value="2"/>
</dbReference>
<name>A0ABR4MVY7_9FUNG</name>
<dbReference type="EMBL" id="JADGIZ020000109">
    <property type="protein sequence ID" value="KAL2911435.1"/>
    <property type="molecule type" value="Genomic_DNA"/>
</dbReference>
<organism evidence="3 4">
    <name type="scientific">Polyrhizophydium stewartii</name>
    <dbReference type="NCBI Taxonomy" id="2732419"/>
    <lineage>
        <taxon>Eukaryota</taxon>
        <taxon>Fungi</taxon>
        <taxon>Fungi incertae sedis</taxon>
        <taxon>Chytridiomycota</taxon>
        <taxon>Chytridiomycota incertae sedis</taxon>
        <taxon>Chytridiomycetes</taxon>
        <taxon>Rhizophydiales</taxon>
        <taxon>Rhizophydiales incertae sedis</taxon>
        <taxon>Polyrhizophydium</taxon>
    </lineage>
</organism>
<feature type="compositionally biased region" description="Basic residues" evidence="1">
    <location>
        <begin position="562"/>
        <end position="577"/>
    </location>
</feature>
<gene>
    <name evidence="3" type="ORF">HK105_209086</name>
</gene>
<feature type="region of interest" description="Disordered" evidence="1">
    <location>
        <begin position="297"/>
        <end position="403"/>
    </location>
</feature>
<feature type="domain" description="Velvet" evidence="2">
    <location>
        <begin position="1"/>
        <end position="247"/>
    </location>
</feature>
<evidence type="ECO:0000313" key="3">
    <source>
        <dbReference type="EMBL" id="KAL2911435.1"/>
    </source>
</evidence>
<feature type="compositionally biased region" description="Low complexity" evidence="1">
    <location>
        <begin position="369"/>
        <end position="379"/>
    </location>
</feature>
<dbReference type="SUPFAM" id="SSF48403">
    <property type="entry name" value="Ankyrin repeat"/>
    <property type="match status" value="1"/>
</dbReference>
<dbReference type="PANTHER" id="PTHR46586:SF3">
    <property type="entry name" value="ANKYRIN REPEAT-CONTAINING PROTEIN"/>
    <property type="match status" value="1"/>
</dbReference>
<dbReference type="Pfam" id="PF11754">
    <property type="entry name" value="Velvet"/>
    <property type="match status" value="1"/>
</dbReference>
<feature type="region of interest" description="Disordered" evidence="1">
    <location>
        <begin position="1"/>
        <end position="71"/>
    </location>
</feature>
<evidence type="ECO:0000259" key="2">
    <source>
        <dbReference type="PROSITE" id="PS51821"/>
    </source>
</evidence>
<keyword evidence="4" id="KW-1185">Reference proteome</keyword>
<feature type="compositionally biased region" description="Low complexity" evidence="1">
    <location>
        <begin position="50"/>
        <end position="71"/>
    </location>
</feature>
<dbReference type="InterPro" id="IPR036770">
    <property type="entry name" value="Ankyrin_rpt-contain_sf"/>
</dbReference>
<dbReference type="InterPro" id="IPR052050">
    <property type="entry name" value="SecEffector_AnkRepeat"/>
</dbReference>
<comment type="caution">
    <text evidence="3">The sequence shown here is derived from an EMBL/GenBank/DDBJ whole genome shotgun (WGS) entry which is preliminary data.</text>
</comment>
<feature type="region of interest" description="Disordered" evidence="1">
    <location>
        <begin position="451"/>
        <end position="609"/>
    </location>
</feature>
<dbReference type="PROSITE" id="PS51821">
    <property type="entry name" value="VELVET"/>
    <property type="match status" value="1"/>
</dbReference>
<dbReference type="InterPro" id="IPR038491">
    <property type="entry name" value="Velvet_dom_sf"/>
</dbReference>
<accession>A0ABR4MVY7</accession>
<dbReference type="Pfam" id="PF13637">
    <property type="entry name" value="Ank_4"/>
    <property type="match status" value="2"/>
</dbReference>